<comment type="caution">
    <text evidence="1">The sequence shown here is derived from an EMBL/GenBank/DDBJ whole genome shotgun (WGS) entry which is preliminary data.</text>
</comment>
<dbReference type="EMBL" id="JAUYVT010000026">
    <property type="protein sequence ID" value="MDP2566814.1"/>
    <property type="molecule type" value="Genomic_DNA"/>
</dbReference>
<gene>
    <name evidence="1" type="ORF">Q8W34_19390</name>
</gene>
<evidence type="ECO:0000313" key="2">
    <source>
        <dbReference type="Proteomes" id="UP001177212"/>
    </source>
</evidence>
<name>A0ABT9FJ65_9GAMM</name>
<dbReference type="SUPFAM" id="SSF53335">
    <property type="entry name" value="S-adenosyl-L-methionine-dependent methyltransferases"/>
    <property type="match status" value="1"/>
</dbReference>
<dbReference type="Gene3D" id="3.40.50.150">
    <property type="entry name" value="Vaccinia Virus protein VP39"/>
    <property type="match status" value="1"/>
</dbReference>
<proteinExistence type="predicted"/>
<dbReference type="RefSeq" id="WP_010556404.1">
    <property type="nucleotide sequence ID" value="NZ_AHCB03000005.1"/>
</dbReference>
<dbReference type="Proteomes" id="UP001177212">
    <property type="component" value="Unassembled WGS sequence"/>
</dbReference>
<evidence type="ECO:0008006" key="3">
    <source>
        <dbReference type="Google" id="ProtNLM"/>
    </source>
</evidence>
<evidence type="ECO:0000313" key="1">
    <source>
        <dbReference type="EMBL" id="MDP2566814.1"/>
    </source>
</evidence>
<protein>
    <recommendedName>
        <fullName evidence="3">Spermidine synthase</fullName>
    </recommendedName>
</protein>
<sequence>MRQLKNETLKCNLVQFKQTTLGPIYVYENAQYRWLTLDEKREQDAVIQGVMSKSKSEQVLVPVNQSMLLFLLKPVTNLKMLNLGLGTAGVERVIYYLFNKTKFLNTLHTFNTVEINPDVVEIAQTHFYLPKPHSVFLESAEQFIQQCKIKYDVITIDIFSGEYHQPFLNSALFWQNMTRCCNSSSQITLNLNPKTGQELQLLLALLRKYFKAIALVEFNEYKNIVIVLSPSSLKHITVDNIQDSDVFKHLAPNLYQDINHIYHIESF</sequence>
<dbReference type="InterPro" id="IPR029063">
    <property type="entry name" value="SAM-dependent_MTases_sf"/>
</dbReference>
<keyword evidence="2" id="KW-1185">Reference proteome</keyword>
<organism evidence="1 2">
    <name type="scientific">Pseudoalteromonas marina</name>
    <dbReference type="NCBI Taxonomy" id="267375"/>
    <lineage>
        <taxon>Bacteria</taxon>
        <taxon>Pseudomonadati</taxon>
        <taxon>Pseudomonadota</taxon>
        <taxon>Gammaproteobacteria</taxon>
        <taxon>Alteromonadales</taxon>
        <taxon>Pseudoalteromonadaceae</taxon>
        <taxon>Pseudoalteromonas</taxon>
    </lineage>
</organism>
<reference evidence="1" key="1">
    <citation type="submission" date="2023-07" db="EMBL/GenBank/DDBJ databases">
        <title>Genome content predicts the carbon catabolic preferences of heterotrophic bacteria.</title>
        <authorList>
            <person name="Gralka M."/>
        </authorList>
    </citation>
    <scope>NUCLEOTIDE SEQUENCE</scope>
    <source>
        <strain evidence="1">4G09</strain>
    </source>
</reference>
<accession>A0ABT9FJ65</accession>